<dbReference type="Gene3D" id="2.60.40.790">
    <property type="match status" value="1"/>
</dbReference>
<dbReference type="AlphaFoldDB" id="A0A162KRS4"/>
<evidence type="ECO:0000256" key="1">
    <source>
        <dbReference type="PROSITE-ProRule" id="PRU00285"/>
    </source>
</evidence>
<dbReference type="SUPFAM" id="SSF49764">
    <property type="entry name" value="HSP20-like chaperones"/>
    <property type="match status" value="1"/>
</dbReference>
<dbReference type="PATRIC" id="fig|1538.10.peg.3924"/>
<name>A0A162KRS4_9CLOT</name>
<reference evidence="4 5" key="1">
    <citation type="journal article" date="2015" name="Biotechnol. Bioeng.">
        <title>Genome sequence and phenotypic characterization of Caulobacter segnis.</title>
        <authorList>
            <person name="Patel S."/>
            <person name="Fletcher B."/>
            <person name="Scott D.C."/>
            <person name="Ely B."/>
        </authorList>
    </citation>
    <scope>NUCLEOTIDE SEQUENCE [LARGE SCALE GENOMIC DNA]</scope>
    <source>
        <strain evidence="4 5">ERI-2</strain>
    </source>
</reference>
<evidence type="ECO:0000256" key="2">
    <source>
        <dbReference type="RuleBase" id="RU003616"/>
    </source>
</evidence>
<dbReference type="PANTHER" id="PTHR11527">
    <property type="entry name" value="HEAT-SHOCK PROTEIN 20 FAMILY MEMBER"/>
    <property type="match status" value="1"/>
</dbReference>
<comment type="similarity">
    <text evidence="1 2">Belongs to the small heat shock protein (HSP20) family.</text>
</comment>
<dbReference type="OrthoDB" id="9811615at2"/>
<protein>
    <submittedName>
        <fullName evidence="4">18 kDa heat shock protein</fullName>
    </submittedName>
</protein>
<evidence type="ECO:0000313" key="5">
    <source>
        <dbReference type="Proteomes" id="UP000077407"/>
    </source>
</evidence>
<dbReference type="RefSeq" id="WP_063557088.1">
    <property type="nucleotide sequence ID" value="NZ_LITT01000063.1"/>
</dbReference>
<dbReference type="NCBIfam" id="NF042420">
    <property type="entry name" value="Hsp18_Clos"/>
    <property type="match status" value="1"/>
</dbReference>
<dbReference type="Pfam" id="PF00011">
    <property type="entry name" value="HSP20"/>
    <property type="match status" value="1"/>
</dbReference>
<dbReference type="InterPro" id="IPR053570">
    <property type="entry name" value="sHSP/HSP20"/>
</dbReference>
<gene>
    <name evidence="4" type="ORF">WY13_03853</name>
</gene>
<accession>A0A162KRS4</accession>
<dbReference type="CDD" id="cd06471">
    <property type="entry name" value="ACD_LpsHSP_like"/>
    <property type="match status" value="1"/>
</dbReference>
<comment type="caution">
    <text evidence="4">The sequence shown here is derived from an EMBL/GenBank/DDBJ whole genome shotgun (WGS) entry which is preliminary data.</text>
</comment>
<dbReference type="PROSITE" id="PS01031">
    <property type="entry name" value="SHSP"/>
    <property type="match status" value="1"/>
</dbReference>
<dbReference type="Proteomes" id="UP000077407">
    <property type="component" value="Unassembled WGS sequence"/>
</dbReference>
<dbReference type="InterPro" id="IPR008978">
    <property type="entry name" value="HSP20-like_chaperone"/>
</dbReference>
<dbReference type="InterPro" id="IPR002068">
    <property type="entry name" value="A-crystallin/Hsp20_dom"/>
</dbReference>
<dbReference type="EMBL" id="LITT01000063">
    <property type="protein sequence ID" value="OAA83076.1"/>
    <property type="molecule type" value="Genomic_DNA"/>
</dbReference>
<proteinExistence type="inferred from homology"/>
<evidence type="ECO:0000259" key="3">
    <source>
        <dbReference type="PROSITE" id="PS01031"/>
    </source>
</evidence>
<sequence>MFDMIPFKRNNSLKRGDAFDNFVDSFFDNDFFTPMNMNGFGNGFKVDLKENETSYVVCADLPGMNKDSIDLDFNNNYLTISAKRDDSIEDKNENFVRRERRYGEFRRSFYIDNVDDKNITASFKDGVLEVSLPKLSQGKRQGKKIDIQ</sequence>
<keyword evidence="4" id="KW-0346">Stress response</keyword>
<feature type="domain" description="SHSP" evidence="3">
    <location>
        <begin position="35"/>
        <end position="148"/>
    </location>
</feature>
<dbReference type="InterPro" id="IPR031107">
    <property type="entry name" value="Small_HSP"/>
</dbReference>
<organism evidence="4 5">
    <name type="scientific">Clostridium ljungdahlii</name>
    <dbReference type="NCBI Taxonomy" id="1538"/>
    <lineage>
        <taxon>Bacteria</taxon>
        <taxon>Bacillati</taxon>
        <taxon>Bacillota</taxon>
        <taxon>Clostridia</taxon>
        <taxon>Eubacteriales</taxon>
        <taxon>Clostridiaceae</taxon>
        <taxon>Clostridium</taxon>
    </lineage>
</organism>
<evidence type="ECO:0000313" key="4">
    <source>
        <dbReference type="EMBL" id="OAA83076.1"/>
    </source>
</evidence>